<evidence type="ECO:0000259" key="3">
    <source>
        <dbReference type="Pfam" id="PF04321"/>
    </source>
</evidence>
<dbReference type="Proteomes" id="UP001596065">
    <property type="component" value="Unassembled WGS sequence"/>
</dbReference>
<evidence type="ECO:0000313" key="4">
    <source>
        <dbReference type="EMBL" id="MFC5656177.1"/>
    </source>
</evidence>
<dbReference type="CDD" id="cd05254">
    <property type="entry name" value="dTDP_HR_like_SDR_e"/>
    <property type="match status" value="1"/>
</dbReference>
<dbReference type="InterPro" id="IPR036291">
    <property type="entry name" value="NAD(P)-bd_dom_sf"/>
</dbReference>
<dbReference type="GO" id="GO:0008831">
    <property type="term" value="F:dTDP-4-dehydrorhamnose reductase activity"/>
    <property type="evidence" value="ECO:0007669"/>
    <property type="project" value="UniProtKB-EC"/>
</dbReference>
<feature type="domain" description="RmlD-like substrate binding" evidence="3">
    <location>
        <begin position="1"/>
        <end position="289"/>
    </location>
</feature>
<dbReference type="EC" id="1.1.1.133" evidence="2"/>
<dbReference type="NCBIfam" id="TIGR01214">
    <property type="entry name" value="rmlD"/>
    <property type="match status" value="1"/>
</dbReference>
<keyword evidence="2 4" id="KW-0560">Oxidoreductase</keyword>
<dbReference type="EMBL" id="JBHSOE010000015">
    <property type="protein sequence ID" value="MFC5656177.1"/>
    <property type="molecule type" value="Genomic_DNA"/>
</dbReference>
<dbReference type="PANTHER" id="PTHR10491:SF4">
    <property type="entry name" value="METHIONINE ADENOSYLTRANSFERASE 2 SUBUNIT BETA"/>
    <property type="match status" value="1"/>
</dbReference>
<dbReference type="Gene3D" id="3.40.50.720">
    <property type="entry name" value="NAD(P)-binding Rossmann-like Domain"/>
    <property type="match status" value="1"/>
</dbReference>
<dbReference type="InterPro" id="IPR029903">
    <property type="entry name" value="RmlD-like-bd"/>
</dbReference>
<comment type="pathway">
    <text evidence="2">Carbohydrate biosynthesis; dTDP-L-rhamnose biosynthesis.</text>
</comment>
<protein>
    <recommendedName>
        <fullName evidence="2">dTDP-4-dehydrorhamnose reductase</fullName>
        <ecNumber evidence="2">1.1.1.133</ecNumber>
    </recommendedName>
</protein>
<dbReference type="Pfam" id="PF04321">
    <property type="entry name" value="RmlD_sub_bind"/>
    <property type="match status" value="1"/>
</dbReference>
<proteinExistence type="inferred from homology"/>
<sequence length="301" mass="32535">MRVLVTGGEGMLARHLTAALAETGRSRPAAEAVVLGRRALDITDGRAVDAAFAAHRPRVVVNCAAFTDVDGAESRWAEAMRVNGGGPRLLARRCARHGVRLIHVSTDYVFPGDTRSPYGESDAPGPRTVYGRSKLAGERAVLSLLPDTGTVVRTAWLYGGQGRSFVRTMLERAPDDGHVDVVNDQWGQPTWAGDVARLLVTLARTPPDRARGIFHATNAGAATWYELAREVFRLAGADPERVRPVATADRPGPAPRPACTVLGHDRWRLVGVAPPRDWRAALREAMRQLLPGGRLRNLTGT</sequence>
<accession>A0ABW0WFP7</accession>
<dbReference type="Gene3D" id="3.90.25.10">
    <property type="entry name" value="UDP-galactose 4-epimerase, domain 1"/>
    <property type="match status" value="1"/>
</dbReference>
<comment type="function">
    <text evidence="2">Catalyzes the reduction of dTDP-6-deoxy-L-lyxo-4-hexulose to yield dTDP-L-rhamnose.</text>
</comment>
<dbReference type="InterPro" id="IPR005913">
    <property type="entry name" value="dTDP_dehydrorham_reduct"/>
</dbReference>
<dbReference type="RefSeq" id="WP_344346063.1">
    <property type="nucleotide sequence ID" value="NZ_BAAASM010000002.1"/>
</dbReference>
<gene>
    <name evidence="4" type="primary">rfbD</name>
    <name evidence="4" type="ORF">ACFP3J_11850</name>
</gene>
<organism evidence="4 5">
    <name type="scientific">Streptomyces nogalater</name>
    <dbReference type="NCBI Taxonomy" id="38314"/>
    <lineage>
        <taxon>Bacteria</taxon>
        <taxon>Bacillati</taxon>
        <taxon>Actinomycetota</taxon>
        <taxon>Actinomycetes</taxon>
        <taxon>Kitasatosporales</taxon>
        <taxon>Streptomycetaceae</taxon>
        <taxon>Streptomyces</taxon>
    </lineage>
</organism>
<comment type="similarity">
    <text evidence="1 2">Belongs to the dTDP-4-dehydrorhamnose reductase family.</text>
</comment>
<evidence type="ECO:0000256" key="1">
    <source>
        <dbReference type="ARBA" id="ARBA00010944"/>
    </source>
</evidence>
<evidence type="ECO:0000313" key="5">
    <source>
        <dbReference type="Proteomes" id="UP001596065"/>
    </source>
</evidence>
<name>A0ABW0WFP7_STRNO</name>
<evidence type="ECO:0000256" key="2">
    <source>
        <dbReference type="RuleBase" id="RU364082"/>
    </source>
</evidence>
<reference evidence="5" key="1">
    <citation type="journal article" date="2019" name="Int. J. Syst. Evol. Microbiol.">
        <title>The Global Catalogue of Microorganisms (GCM) 10K type strain sequencing project: providing services to taxonomists for standard genome sequencing and annotation.</title>
        <authorList>
            <consortium name="The Broad Institute Genomics Platform"/>
            <consortium name="The Broad Institute Genome Sequencing Center for Infectious Disease"/>
            <person name="Wu L."/>
            <person name="Ma J."/>
        </authorList>
    </citation>
    <scope>NUCLEOTIDE SEQUENCE [LARGE SCALE GENOMIC DNA]</scope>
    <source>
        <strain evidence="5">KCTC 5701</strain>
    </source>
</reference>
<dbReference type="PANTHER" id="PTHR10491">
    <property type="entry name" value="DTDP-4-DEHYDRORHAMNOSE REDUCTASE"/>
    <property type="match status" value="1"/>
</dbReference>
<keyword evidence="2" id="KW-0521">NADP</keyword>
<keyword evidence="5" id="KW-1185">Reference proteome</keyword>
<comment type="caution">
    <text evidence="4">The sequence shown here is derived from an EMBL/GenBank/DDBJ whole genome shotgun (WGS) entry which is preliminary data.</text>
</comment>
<dbReference type="SUPFAM" id="SSF51735">
    <property type="entry name" value="NAD(P)-binding Rossmann-fold domains"/>
    <property type="match status" value="1"/>
</dbReference>